<gene>
    <name evidence="3" type="ORF">GJU40_02510</name>
</gene>
<proteinExistence type="predicted"/>
<sequence length="390" mass="43076">MKKSKVSDDQEIEHLLSQLPPVKDRRTPEEIYQNVSLKMQSSKKKIWLGPVLASAAAIFILFLFSPFLFEEFRSGSQSGNEQSAGNSSQSTDQAVTEDLPKERDDVNDVVPVPETTDLKEEVDTFVVPAESSETFITVAFRDANLQNLIPVSLKGIADRDKASQIKGILENFNEEEAGLATSFFEKVQLKTPIESKNRVQVNLEAAVLSSSADSEGLNEISETLKQNGYLEAELYSNSFQEKGVEAGNYGKLEELELKGQSFKAYYLYQADENTPKLLTPSAETFTSIDAALGAMKKSIDTHQLKSLFTESISFSKIEKSEGSLTLTFSNSARIENTEANVLMLEGILLTAKEFGYQQVKFENTNISKVGSMDLTQPIVVPASPNPLPRN</sequence>
<evidence type="ECO:0000256" key="1">
    <source>
        <dbReference type="SAM" id="MobiDB-lite"/>
    </source>
</evidence>
<feature type="compositionally biased region" description="Polar residues" evidence="1">
    <location>
        <begin position="75"/>
        <end position="94"/>
    </location>
</feature>
<keyword evidence="2" id="KW-0472">Membrane</keyword>
<dbReference type="Proteomes" id="UP000448867">
    <property type="component" value="Unassembled WGS sequence"/>
</dbReference>
<accession>A0A7X2IWD8</accession>
<protein>
    <recommendedName>
        <fullName evidence="5">GerMN domain-containing protein</fullName>
    </recommendedName>
</protein>
<keyword evidence="2" id="KW-1133">Transmembrane helix</keyword>
<name>A0A7X2IWD8_9BACI</name>
<evidence type="ECO:0008006" key="5">
    <source>
        <dbReference type="Google" id="ProtNLM"/>
    </source>
</evidence>
<evidence type="ECO:0000256" key="2">
    <source>
        <dbReference type="SAM" id="Phobius"/>
    </source>
</evidence>
<comment type="caution">
    <text evidence="3">The sequence shown here is derived from an EMBL/GenBank/DDBJ whole genome shotgun (WGS) entry which is preliminary data.</text>
</comment>
<dbReference type="EMBL" id="WKKI01000002">
    <property type="protein sequence ID" value="MRX71041.1"/>
    <property type="molecule type" value="Genomic_DNA"/>
</dbReference>
<feature type="region of interest" description="Disordered" evidence="1">
    <location>
        <begin position="75"/>
        <end position="109"/>
    </location>
</feature>
<feature type="transmembrane region" description="Helical" evidence="2">
    <location>
        <begin position="46"/>
        <end position="69"/>
    </location>
</feature>
<evidence type="ECO:0000313" key="4">
    <source>
        <dbReference type="Proteomes" id="UP000448867"/>
    </source>
</evidence>
<dbReference type="AlphaFoldDB" id="A0A7X2IWD8"/>
<keyword evidence="4" id="KW-1185">Reference proteome</keyword>
<organism evidence="3 4">
    <name type="scientific">Metabacillus lacus</name>
    <dbReference type="NCBI Taxonomy" id="1983721"/>
    <lineage>
        <taxon>Bacteria</taxon>
        <taxon>Bacillati</taxon>
        <taxon>Bacillota</taxon>
        <taxon>Bacilli</taxon>
        <taxon>Bacillales</taxon>
        <taxon>Bacillaceae</taxon>
        <taxon>Metabacillus</taxon>
    </lineage>
</organism>
<dbReference type="OrthoDB" id="2965336at2"/>
<keyword evidence="2" id="KW-0812">Transmembrane</keyword>
<evidence type="ECO:0000313" key="3">
    <source>
        <dbReference type="EMBL" id="MRX71041.1"/>
    </source>
</evidence>
<reference evidence="3 4" key="1">
    <citation type="submission" date="2019-11" db="EMBL/GenBank/DDBJ databases">
        <title>Bacillus lacus genome.</title>
        <authorList>
            <person name="Allen C.J."/>
            <person name="Newman J.D."/>
        </authorList>
    </citation>
    <scope>NUCLEOTIDE SEQUENCE [LARGE SCALE GENOMIC DNA]</scope>
    <source>
        <strain evidence="3 4">KCTC 33946</strain>
    </source>
</reference>
<dbReference type="RefSeq" id="WP_154306159.1">
    <property type="nucleotide sequence ID" value="NZ_WKKI01000002.1"/>
</dbReference>